<evidence type="ECO:0000256" key="3">
    <source>
        <dbReference type="ARBA" id="ARBA00022801"/>
    </source>
</evidence>
<feature type="domain" description="Tyrosine specific protein phosphatases" evidence="8">
    <location>
        <begin position="314"/>
        <end position="386"/>
    </location>
</feature>
<evidence type="ECO:0000313" key="9">
    <source>
        <dbReference type="EnsemblMetazoa" id="G382.7:cds"/>
    </source>
</evidence>
<feature type="domain" description="Tyrosine-protein phosphatase" evidence="7">
    <location>
        <begin position="908"/>
        <end position="1161"/>
    </location>
</feature>
<evidence type="ECO:0000259" key="8">
    <source>
        <dbReference type="PROSITE" id="PS50056"/>
    </source>
</evidence>
<evidence type="ECO:0000256" key="5">
    <source>
        <dbReference type="ARBA" id="ARBA00051722"/>
    </source>
</evidence>
<dbReference type="SMART" id="SM00194">
    <property type="entry name" value="PTPc"/>
    <property type="match status" value="2"/>
</dbReference>
<evidence type="ECO:0000256" key="1">
    <source>
        <dbReference type="ARBA" id="ARBA00009580"/>
    </source>
</evidence>
<evidence type="ECO:0000313" key="10">
    <source>
        <dbReference type="Proteomes" id="UP000005408"/>
    </source>
</evidence>
<dbReference type="EnsemblMetazoa" id="G382.7">
    <property type="protein sequence ID" value="G382.7:cds"/>
    <property type="gene ID" value="G382"/>
</dbReference>
<keyword evidence="6" id="KW-0472">Membrane</keyword>
<sequence length="1177" mass="135189">MYKIGYKRLILYLVILCLKNILCVNYKNETQPSVAYGSSFSKALSQNLLRGEVVIIIGAIIWLLLLGTMAVGVKRTHCLQGLFSSRKSKRDLYQVIELQESRENFENEINEIYEQILPHVNTIKGSFPVDVFVKMVKKTTSSDLRSEFKEIPSAVTNACQHAYLEENRRKNRYKRICPYDYNRVKLSMTDMPDYTDYINASYIHGFKNENKFIAAQGPFNHETTLLFWEMVWQSDCSAIVMFTNTREQHRTRCGEYWPENEERIGRIKIKSIKCSRSAFIIARTFVLEKSDETHHVKHYQFTGWVQKESHSVSNAFLQLYNLTHSKEDSSPIIVHCSSGIGRTGTYIAFDHLMDEAHETGQLSVQDCIMKLRNQRPLMVQTSDDYQFLLRMLAGNITHVYDEAVTLDFCQLCLNGLKYCYTKHVYHNYHVLRCSDTTSMFRNCFTALWFLSIALKGFYSLKYKFVSQSSVYEKTQQHEDVAAKAVDGDLFTHTQTAGHGSNNNWTVVFYTERNISCFTIVVREGKYKILVNSTKNAFVEFCDEFNVSGIKKENVSRCCSRPLTGDSFIIVRKDSGPLRLFEVFLSDCPVGYYGDNCSKCSNSCQTCESTNSKCLSCFDPSKCGDYCNKPCQSKFSNTEFDVKAGICSSCVPESILNRRICGDYGTTFSEQYCSWSCRQICTEINNCNGDLNAVESFQAPGSLLCNIECEGLRTTCIVCATNKSDNAHGCLKKDFIHISEDWNILSANLKCFAKNVTNYCKNRTSLATKDFARRMQPNSTESSSTPPPDMTTETLLLLFAMIILVLSLILLLIKRLKIMRETKRFHLEHFRQVAEPEGENDHEDQRQPHPTFGDGANSIFLVEIADADEVVEDGMERLNVEYTNTIAYRVPVDDFVKYHGIRRENQINEEEEFSKIPTGLMELYKVAVQKDNVSKNRYRYVYPYDFCRVVLNTSGEEGSNDYINACYVEGVEVERAYIAAQGPFTPETLDDFWKMAWQENSSRIVMLTNLFEGDTMKCLKYWPNDVMEFGDIVVRLESQEEYEMYTIRHMTMHQDDLVKAVTQFHFTGWPDRGVPETVDSLLRFRDLVKNDRPEQDGPIIIHCSAGIGRTGTFIALDYLLDEGAAKESVDVINCVSKLRQQRAHSIQTKEQYIYLYDALAQGLKHIRRKPSCRLIDEI</sequence>
<feature type="domain" description="Tyrosine specific protein phosphatases" evidence="8">
    <location>
        <begin position="1081"/>
        <end position="1152"/>
    </location>
</feature>
<dbReference type="Proteomes" id="UP000005408">
    <property type="component" value="Unassembled WGS sequence"/>
</dbReference>
<comment type="catalytic activity">
    <reaction evidence="5">
        <text>O-phospho-L-tyrosyl-[protein] + H2O = L-tyrosyl-[protein] + phosphate</text>
        <dbReference type="Rhea" id="RHEA:10684"/>
        <dbReference type="Rhea" id="RHEA-COMP:10136"/>
        <dbReference type="Rhea" id="RHEA-COMP:20101"/>
        <dbReference type="ChEBI" id="CHEBI:15377"/>
        <dbReference type="ChEBI" id="CHEBI:43474"/>
        <dbReference type="ChEBI" id="CHEBI:46858"/>
        <dbReference type="ChEBI" id="CHEBI:61978"/>
        <dbReference type="EC" id="3.1.3.48"/>
    </reaction>
</comment>
<feature type="domain" description="Tyrosine-protein phosphatase" evidence="7">
    <location>
        <begin position="144"/>
        <end position="395"/>
    </location>
</feature>
<feature type="transmembrane region" description="Helical" evidence="6">
    <location>
        <begin position="53"/>
        <end position="73"/>
    </location>
</feature>
<dbReference type="Pfam" id="PF00102">
    <property type="entry name" value="Y_phosphatase"/>
    <property type="match status" value="2"/>
</dbReference>
<evidence type="ECO:0000256" key="6">
    <source>
        <dbReference type="SAM" id="Phobius"/>
    </source>
</evidence>
<reference evidence="9" key="1">
    <citation type="submission" date="2022-08" db="UniProtKB">
        <authorList>
            <consortium name="EnsemblMetazoa"/>
        </authorList>
    </citation>
    <scope>IDENTIFICATION</scope>
    <source>
        <strain evidence="9">05x7-T-G4-1.051#20</strain>
    </source>
</reference>
<dbReference type="PANTHER" id="PTHR19134:SF562">
    <property type="entry name" value="PROTEIN-TYROSINE-PHOSPHATASE"/>
    <property type="match status" value="1"/>
</dbReference>
<dbReference type="SUPFAM" id="SSF52799">
    <property type="entry name" value="(Phosphotyrosine protein) phosphatases II"/>
    <property type="match status" value="2"/>
</dbReference>
<dbReference type="EC" id="3.1.3.48" evidence="2"/>
<dbReference type="PROSITE" id="PS50056">
    <property type="entry name" value="TYR_PHOSPHATASE_2"/>
    <property type="match status" value="2"/>
</dbReference>
<keyword evidence="6" id="KW-1133">Transmembrane helix</keyword>
<dbReference type="InterPro" id="IPR008979">
    <property type="entry name" value="Galactose-bd-like_sf"/>
</dbReference>
<protein>
    <recommendedName>
        <fullName evidence="2">protein-tyrosine-phosphatase</fullName>
        <ecNumber evidence="2">3.1.3.48</ecNumber>
    </recommendedName>
</protein>
<feature type="transmembrane region" description="Helical" evidence="6">
    <location>
        <begin position="794"/>
        <end position="812"/>
    </location>
</feature>
<dbReference type="Gene3D" id="2.60.120.260">
    <property type="entry name" value="Galactose-binding domain-like"/>
    <property type="match status" value="1"/>
</dbReference>
<dbReference type="InterPro" id="IPR003595">
    <property type="entry name" value="Tyr_Pase_cat"/>
</dbReference>
<dbReference type="InterPro" id="IPR009030">
    <property type="entry name" value="Growth_fac_rcpt_cys_sf"/>
</dbReference>
<dbReference type="SMART" id="SM00404">
    <property type="entry name" value="PTPc_motif"/>
    <property type="match status" value="2"/>
</dbReference>
<dbReference type="SUPFAM" id="SSF57184">
    <property type="entry name" value="Growth factor receptor domain"/>
    <property type="match status" value="1"/>
</dbReference>
<dbReference type="CDD" id="cd00047">
    <property type="entry name" value="PTPc"/>
    <property type="match status" value="1"/>
</dbReference>
<organism evidence="9 10">
    <name type="scientific">Magallana gigas</name>
    <name type="common">Pacific oyster</name>
    <name type="synonym">Crassostrea gigas</name>
    <dbReference type="NCBI Taxonomy" id="29159"/>
    <lineage>
        <taxon>Eukaryota</taxon>
        <taxon>Metazoa</taxon>
        <taxon>Spiralia</taxon>
        <taxon>Lophotrochozoa</taxon>
        <taxon>Mollusca</taxon>
        <taxon>Bivalvia</taxon>
        <taxon>Autobranchia</taxon>
        <taxon>Pteriomorphia</taxon>
        <taxon>Ostreida</taxon>
        <taxon>Ostreoidea</taxon>
        <taxon>Ostreidae</taxon>
        <taxon>Magallana</taxon>
    </lineage>
</organism>
<dbReference type="FunFam" id="3.90.190.10:FF:000102">
    <property type="entry name" value="Receptor-type tyrosine-protein phosphatase"/>
    <property type="match status" value="1"/>
</dbReference>
<dbReference type="PANTHER" id="PTHR19134">
    <property type="entry name" value="RECEPTOR-TYPE TYROSINE-PROTEIN PHOSPHATASE"/>
    <property type="match status" value="1"/>
</dbReference>
<dbReference type="GO" id="GO:0004725">
    <property type="term" value="F:protein tyrosine phosphatase activity"/>
    <property type="evidence" value="ECO:0007669"/>
    <property type="project" value="UniProtKB-EC"/>
</dbReference>
<name>A0A8W8N3Q6_MAGGI</name>
<keyword evidence="6" id="KW-0812">Transmembrane</keyword>
<dbReference type="InterPro" id="IPR000242">
    <property type="entry name" value="PTP_cat"/>
</dbReference>
<keyword evidence="4" id="KW-0904">Protein phosphatase</keyword>
<keyword evidence="3" id="KW-0378">Hydrolase</keyword>
<dbReference type="PROSITE" id="PS00383">
    <property type="entry name" value="TYR_PHOSPHATASE_1"/>
    <property type="match status" value="2"/>
</dbReference>
<dbReference type="AlphaFoldDB" id="A0A8W8N3Q6"/>
<accession>A0A8W8N3Q6</accession>
<dbReference type="InterPro" id="IPR050348">
    <property type="entry name" value="Protein-Tyr_Phosphatase"/>
</dbReference>
<proteinExistence type="inferred from homology"/>
<dbReference type="InterPro" id="IPR000387">
    <property type="entry name" value="Tyr_Pase_dom"/>
</dbReference>
<dbReference type="InterPro" id="IPR029021">
    <property type="entry name" value="Prot-tyrosine_phosphatase-like"/>
</dbReference>
<comment type="similarity">
    <text evidence="1">Belongs to the protein-tyrosine phosphatase family.</text>
</comment>
<evidence type="ECO:0000256" key="2">
    <source>
        <dbReference type="ARBA" id="ARBA00013064"/>
    </source>
</evidence>
<dbReference type="SUPFAM" id="SSF49785">
    <property type="entry name" value="Galactose-binding domain-like"/>
    <property type="match status" value="1"/>
</dbReference>
<evidence type="ECO:0000256" key="4">
    <source>
        <dbReference type="ARBA" id="ARBA00022912"/>
    </source>
</evidence>
<dbReference type="PRINTS" id="PR00700">
    <property type="entry name" value="PRTYPHPHTASE"/>
</dbReference>
<dbReference type="Gene3D" id="3.90.190.10">
    <property type="entry name" value="Protein tyrosine phosphatase superfamily"/>
    <property type="match status" value="2"/>
</dbReference>
<dbReference type="PROSITE" id="PS50055">
    <property type="entry name" value="TYR_PHOSPHATASE_PTP"/>
    <property type="match status" value="2"/>
</dbReference>
<dbReference type="InterPro" id="IPR016130">
    <property type="entry name" value="Tyr_Pase_AS"/>
</dbReference>
<keyword evidence="10" id="KW-1185">Reference proteome</keyword>
<evidence type="ECO:0000259" key="7">
    <source>
        <dbReference type="PROSITE" id="PS50055"/>
    </source>
</evidence>